<proteinExistence type="predicted"/>
<gene>
    <name evidence="1" type="ORF">SDC9_197901</name>
</gene>
<sequence length="60" mass="6483">MVGDGYIGSDLVDLEIVEHAERMVERIDCALRQRGDDLAPCHRGGIGAHGLPNSDIKVVL</sequence>
<evidence type="ECO:0000313" key="1">
    <source>
        <dbReference type="EMBL" id="MPN50275.1"/>
    </source>
</evidence>
<reference evidence="1" key="1">
    <citation type="submission" date="2019-08" db="EMBL/GenBank/DDBJ databases">
        <authorList>
            <person name="Kucharzyk K."/>
            <person name="Murdoch R.W."/>
            <person name="Higgins S."/>
            <person name="Loffler F."/>
        </authorList>
    </citation>
    <scope>NUCLEOTIDE SEQUENCE</scope>
</reference>
<protein>
    <submittedName>
        <fullName evidence="1">Uncharacterized protein</fullName>
    </submittedName>
</protein>
<name>A0A645IG66_9ZZZZ</name>
<dbReference type="AlphaFoldDB" id="A0A645IG66"/>
<organism evidence="1">
    <name type="scientific">bioreactor metagenome</name>
    <dbReference type="NCBI Taxonomy" id="1076179"/>
    <lineage>
        <taxon>unclassified sequences</taxon>
        <taxon>metagenomes</taxon>
        <taxon>ecological metagenomes</taxon>
    </lineage>
</organism>
<accession>A0A645IG66</accession>
<dbReference type="EMBL" id="VSSQ01114296">
    <property type="protein sequence ID" value="MPN50275.1"/>
    <property type="molecule type" value="Genomic_DNA"/>
</dbReference>
<comment type="caution">
    <text evidence="1">The sequence shown here is derived from an EMBL/GenBank/DDBJ whole genome shotgun (WGS) entry which is preliminary data.</text>
</comment>